<feature type="transmembrane region" description="Helical" evidence="1">
    <location>
        <begin position="6"/>
        <end position="26"/>
    </location>
</feature>
<keyword evidence="1" id="KW-1133">Transmembrane helix</keyword>
<proteinExistence type="predicted"/>
<dbReference type="NCBIfam" id="TIGR00847">
    <property type="entry name" value="ccoS"/>
    <property type="match status" value="1"/>
</dbReference>
<gene>
    <name evidence="2" type="ORF">EFBL_2736</name>
</gene>
<accession>A0A292YPH6</accession>
<keyword evidence="3" id="KW-1185">Reference proteome</keyword>
<dbReference type="OrthoDB" id="9802763at2"/>
<dbReference type="EMBL" id="BDUF01000084">
    <property type="protein sequence ID" value="GAX91076.1"/>
    <property type="molecule type" value="Genomic_DNA"/>
</dbReference>
<dbReference type="Proteomes" id="UP000217785">
    <property type="component" value="Unassembled WGS sequence"/>
</dbReference>
<name>A0A292YPH6_9BACL</name>
<evidence type="ECO:0000313" key="2">
    <source>
        <dbReference type="EMBL" id="GAX91076.1"/>
    </source>
</evidence>
<dbReference type="InterPro" id="IPR004714">
    <property type="entry name" value="Cyt_oxidase_maturation_cbb3"/>
</dbReference>
<sequence length="50" mass="5748">MTLQAWLLLAVMFSLTGSSALLYYWAKRAGQFDDVESAKYRMLQDENQEG</sequence>
<dbReference type="RefSeq" id="WP_096182809.1">
    <property type="nucleotide sequence ID" value="NZ_BDUF01000084.1"/>
</dbReference>
<comment type="caution">
    <text evidence="2">The sequence shown here is derived from an EMBL/GenBank/DDBJ whole genome shotgun (WGS) entry which is preliminary data.</text>
</comment>
<evidence type="ECO:0000256" key="1">
    <source>
        <dbReference type="SAM" id="Phobius"/>
    </source>
</evidence>
<evidence type="ECO:0000313" key="3">
    <source>
        <dbReference type="Proteomes" id="UP000217785"/>
    </source>
</evidence>
<organism evidence="2 3">
    <name type="scientific">Effusibacillus lacus</name>
    <dbReference type="NCBI Taxonomy" id="1348429"/>
    <lineage>
        <taxon>Bacteria</taxon>
        <taxon>Bacillati</taxon>
        <taxon>Bacillota</taxon>
        <taxon>Bacilli</taxon>
        <taxon>Bacillales</taxon>
        <taxon>Alicyclobacillaceae</taxon>
        <taxon>Effusibacillus</taxon>
    </lineage>
</organism>
<keyword evidence="1" id="KW-0812">Transmembrane</keyword>
<keyword evidence="1" id="KW-0472">Membrane</keyword>
<reference evidence="3" key="1">
    <citation type="submission" date="2017-07" db="EMBL/GenBank/DDBJ databases">
        <title>Draft genome sequence of Effusibacillus lacus strain skLN1.</title>
        <authorList>
            <person name="Watanabe M."/>
            <person name="Kojima H."/>
            <person name="Fukui M."/>
        </authorList>
    </citation>
    <scope>NUCLEOTIDE SEQUENCE [LARGE SCALE GENOMIC DNA]</scope>
    <source>
        <strain evidence="3">skLN1</strain>
    </source>
</reference>
<dbReference type="Pfam" id="PF03597">
    <property type="entry name" value="FixS"/>
    <property type="match status" value="1"/>
</dbReference>
<dbReference type="AlphaFoldDB" id="A0A292YPH6"/>
<protein>
    <submittedName>
        <fullName evidence="2">Cytochrome oxidase maturation protein, cbb3-type</fullName>
    </submittedName>
</protein>